<dbReference type="EMBL" id="JAWDGP010000921">
    <property type="protein sequence ID" value="KAK3796136.1"/>
    <property type="molecule type" value="Genomic_DNA"/>
</dbReference>
<dbReference type="AlphaFoldDB" id="A0AAE1AZL9"/>
<dbReference type="Proteomes" id="UP001283361">
    <property type="component" value="Unassembled WGS sequence"/>
</dbReference>
<sequence>MLPAQPRHPIDRDRDCFDLRDLLVSVPYGPPIISKLACLLRALTAHQLVCCILLTNSGPRKVSRLVSRNLLL</sequence>
<accession>A0AAE1AZL9</accession>
<comment type="caution">
    <text evidence="1">The sequence shown here is derived from an EMBL/GenBank/DDBJ whole genome shotgun (WGS) entry which is preliminary data.</text>
</comment>
<evidence type="ECO:0000313" key="2">
    <source>
        <dbReference type="Proteomes" id="UP001283361"/>
    </source>
</evidence>
<gene>
    <name evidence="1" type="ORF">RRG08_004350</name>
</gene>
<organism evidence="1 2">
    <name type="scientific">Elysia crispata</name>
    <name type="common">lettuce slug</name>
    <dbReference type="NCBI Taxonomy" id="231223"/>
    <lineage>
        <taxon>Eukaryota</taxon>
        <taxon>Metazoa</taxon>
        <taxon>Spiralia</taxon>
        <taxon>Lophotrochozoa</taxon>
        <taxon>Mollusca</taxon>
        <taxon>Gastropoda</taxon>
        <taxon>Heterobranchia</taxon>
        <taxon>Euthyneura</taxon>
        <taxon>Panpulmonata</taxon>
        <taxon>Sacoglossa</taxon>
        <taxon>Placobranchoidea</taxon>
        <taxon>Plakobranchidae</taxon>
        <taxon>Elysia</taxon>
    </lineage>
</organism>
<evidence type="ECO:0000313" key="1">
    <source>
        <dbReference type="EMBL" id="KAK3796136.1"/>
    </source>
</evidence>
<keyword evidence="2" id="KW-1185">Reference proteome</keyword>
<reference evidence="1" key="1">
    <citation type="journal article" date="2023" name="G3 (Bethesda)">
        <title>A reference genome for the long-term kleptoplast-retaining sea slug Elysia crispata morphotype clarki.</title>
        <authorList>
            <person name="Eastman K.E."/>
            <person name="Pendleton A.L."/>
            <person name="Shaikh M.A."/>
            <person name="Suttiyut T."/>
            <person name="Ogas R."/>
            <person name="Tomko P."/>
            <person name="Gavelis G."/>
            <person name="Widhalm J.R."/>
            <person name="Wisecaver J.H."/>
        </authorList>
    </citation>
    <scope>NUCLEOTIDE SEQUENCE</scope>
    <source>
        <strain evidence="1">ECLA1</strain>
    </source>
</reference>
<protein>
    <submittedName>
        <fullName evidence="1">Uncharacterized protein</fullName>
    </submittedName>
</protein>
<proteinExistence type="predicted"/>
<name>A0AAE1AZL9_9GAST</name>